<accession>A0A4R7BWI8</accession>
<evidence type="ECO:0000313" key="2">
    <source>
        <dbReference type="EMBL" id="TDR90234.1"/>
    </source>
</evidence>
<proteinExistence type="predicted"/>
<feature type="region of interest" description="Disordered" evidence="1">
    <location>
        <begin position="29"/>
        <end position="73"/>
    </location>
</feature>
<dbReference type="Proteomes" id="UP000295122">
    <property type="component" value="Unassembled WGS sequence"/>
</dbReference>
<comment type="caution">
    <text evidence="2">The sequence shown here is derived from an EMBL/GenBank/DDBJ whole genome shotgun (WGS) entry which is preliminary data.</text>
</comment>
<protein>
    <submittedName>
        <fullName evidence="2">Uncharacterized protein</fullName>
    </submittedName>
</protein>
<reference evidence="2 3" key="1">
    <citation type="submission" date="2019-03" db="EMBL/GenBank/DDBJ databases">
        <title>Genomic Encyclopedia of Type Strains, Phase IV (KMG-IV): sequencing the most valuable type-strain genomes for metagenomic binning, comparative biology and taxonomic classification.</title>
        <authorList>
            <person name="Goeker M."/>
        </authorList>
    </citation>
    <scope>NUCLEOTIDE SEQUENCE [LARGE SCALE GENOMIC DNA]</scope>
    <source>
        <strain evidence="2 3">DSM 25903</strain>
    </source>
</reference>
<gene>
    <name evidence="2" type="ORF">EV668_3076</name>
</gene>
<keyword evidence="3" id="KW-1185">Reference proteome</keyword>
<dbReference type="EMBL" id="SNZR01000013">
    <property type="protein sequence ID" value="TDR90234.1"/>
    <property type="molecule type" value="Genomic_DNA"/>
</dbReference>
<organism evidence="2 3">
    <name type="scientific">Enterovirga rhinocerotis</name>
    <dbReference type="NCBI Taxonomy" id="1339210"/>
    <lineage>
        <taxon>Bacteria</taxon>
        <taxon>Pseudomonadati</taxon>
        <taxon>Pseudomonadota</taxon>
        <taxon>Alphaproteobacteria</taxon>
        <taxon>Hyphomicrobiales</taxon>
        <taxon>Methylobacteriaceae</taxon>
        <taxon>Enterovirga</taxon>
    </lineage>
</organism>
<dbReference type="AlphaFoldDB" id="A0A4R7BWI8"/>
<evidence type="ECO:0000256" key="1">
    <source>
        <dbReference type="SAM" id="MobiDB-lite"/>
    </source>
</evidence>
<evidence type="ECO:0000313" key="3">
    <source>
        <dbReference type="Proteomes" id="UP000295122"/>
    </source>
</evidence>
<sequence length="73" mass="8224">MPDAPPPTRSRASKTARVPRLMSMHVFPPRRSQTMSGVSDQPVCKGLLPDDGSEALGTPVDRDRRRSRNHRFR</sequence>
<name>A0A4R7BWI8_9HYPH</name>